<evidence type="ECO:0000256" key="1">
    <source>
        <dbReference type="ARBA" id="ARBA00023004"/>
    </source>
</evidence>
<organism evidence="3 4">
    <name type="scientific">Arcanobacterium canis</name>
    <dbReference type="NCBI Taxonomy" id="999183"/>
    <lineage>
        <taxon>Bacteria</taxon>
        <taxon>Bacillati</taxon>
        <taxon>Actinomycetota</taxon>
        <taxon>Actinomycetes</taxon>
        <taxon>Actinomycetales</taxon>
        <taxon>Actinomycetaceae</taxon>
        <taxon>Arcanobacterium</taxon>
    </lineage>
</organism>
<evidence type="ECO:0000313" key="3">
    <source>
        <dbReference type="EMBL" id="WFM83139.1"/>
    </source>
</evidence>
<name>A0ABY8FX87_9ACTO</name>
<proteinExistence type="predicted"/>
<sequence>MLLSDCPTKVALRLTEISLPENSVLRMNELGVRPGARAWVTHRTLAGLVLNVSGSRVAIDHVSARKISAQECA</sequence>
<accession>A0ABY8FX87</accession>
<keyword evidence="1" id="KW-0408">Iron</keyword>
<dbReference type="InterPro" id="IPR007167">
    <property type="entry name" value="Fe-transptr_FeoA-like"/>
</dbReference>
<protein>
    <submittedName>
        <fullName evidence="3">FeoA family protein</fullName>
    </submittedName>
</protein>
<evidence type="ECO:0000259" key="2">
    <source>
        <dbReference type="Pfam" id="PF04023"/>
    </source>
</evidence>
<feature type="domain" description="Ferrous iron transporter FeoA-like" evidence="2">
    <location>
        <begin position="1"/>
        <end position="68"/>
    </location>
</feature>
<dbReference type="Pfam" id="PF04023">
    <property type="entry name" value="FeoA"/>
    <property type="match status" value="1"/>
</dbReference>
<dbReference type="EMBL" id="CP121208">
    <property type="protein sequence ID" value="WFM83139.1"/>
    <property type="molecule type" value="Genomic_DNA"/>
</dbReference>
<dbReference type="SUPFAM" id="SSF50037">
    <property type="entry name" value="C-terminal domain of transcriptional repressors"/>
    <property type="match status" value="1"/>
</dbReference>
<dbReference type="InterPro" id="IPR008988">
    <property type="entry name" value="Transcriptional_repressor_C"/>
</dbReference>
<dbReference type="RefSeq" id="WP_278012564.1">
    <property type="nucleotide sequence ID" value="NZ_CP121208.1"/>
</dbReference>
<keyword evidence="4" id="KW-1185">Reference proteome</keyword>
<dbReference type="Gene3D" id="2.30.30.90">
    <property type="match status" value="1"/>
</dbReference>
<evidence type="ECO:0000313" key="4">
    <source>
        <dbReference type="Proteomes" id="UP001215216"/>
    </source>
</evidence>
<dbReference type="Proteomes" id="UP001215216">
    <property type="component" value="Chromosome"/>
</dbReference>
<gene>
    <name evidence="3" type="ORF">P7079_07020</name>
</gene>
<dbReference type="InterPro" id="IPR038157">
    <property type="entry name" value="FeoA_core_dom"/>
</dbReference>
<reference evidence="3 4" key="1">
    <citation type="submission" date="2023-03" db="EMBL/GenBank/DDBJ databases">
        <title>Complete genome of Arcanobacterium canis strain DSM 25104 isolated in 2010 from a canine otitis externa in Germany.</title>
        <authorList>
            <person name="Borowiak M."/>
            <person name="Kreitlow A."/>
            <person name="Malorny B."/>
            <person name="Laemmler C."/>
            <person name="Prenger-Berninghoff E."/>
            <person name="Ploetz M."/>
            <person name="Abdulmawjood A."/>
        </authorList>
    </citation>
    <scope>NUCLEOTIDE SEQUENCE [LARGE SCALE GENOMIC DNA]</scope>
    <source>
        <strain evidence="3 4">DSM 25104</strain>
    </source>
</reference>